<dbReference type="EMBL" id="JJMU01000061">
    <property type="protein sequence ID" value="KGE13019.1"/>
    <property type="molecule type" value="Genomic_DNA"/>
</dbReference>
<dbReference type="InterPro" id="IPR029759">
    <property type="entry name" value="GPX_AS"/>
</dbReference>
<keyword evidence="8" id="KW-1185">Reference proteome</keyword>
<gene>
    <name evidence="7" type="ORF">DI53_3236</name>
</gene>
<evidence type="ECO:0000256" key="4">
    <source>
        <dbReference type="PIRSR" id="PIRSR000303-1"/>
    </source>
</evidence>
<dbReference type="PRINTS" id="PR01011">
    <property type="entry name" value="GLUTPROXDASE"/>
</dbReference>
<dbReference type="eggNOG" id="COG0386">
    <property type="taxonomic scope" value="Bacteria"/>
</dbReference>
<evidence type="ECO:0000259" key="6">
    <source>
        <dbReference type="PROSITE" id="PS51352"/>
    </source>
</evidence>
<evidence type="ECO:0000256" key="3">
    <source>
        <dbReference type="ARBA" id="ARBA00023002"/>
    </source>
</evidence>
<dbReference type="PATRIC" id="fig|1229276.3.peg.3346"/>
<dbReference type="PROSITE" id="PS00460">
    <property type="entry name" value="GLUTATHIONE_PEROXID_1"/>
    <property type="match status" value="1"/>
</dbReference>
<dbReference type="Pfam" id="PF00255">
    <property type="entry name" value="GSHPx"/>
    <property type="match status" value="1"/>
</dbReference>
<dbReference type="STRING" id="1229276.DI53_3236"/>
<evidence type="ECO:0000256" key="1">
    <source>
        <dbReference type="ARBA" id="ARBA00006926"/>
    </source>
</evidence>
<dbReference type="InterPro" id="IPR013766">
    <property type="entry name" value="Thioredoxin_domain"/>
</dbReference>
<organism evidence="7 8">
    <name type="scientific">Sphingobacterium deserti</name>
    <dbReference type="NCBI Taxonomy" id="1229276"/>
    <lineage>
        <taxon>Bacteria</taxon>
        <taxon>Pseudomonadati</taxon>
        <taxon>Bacteroidota</taxon>
        <taxon>Sphingobacteriia</taxon>
        <taxon>Sphingobacteriales</taxon>
        <taxon>Sphingobacteriaceae</taxon>
        <taxon>Sphingobacterium</taxon>
    </lineage>
</organism>
<evidence type="ECO:0000256" key="2">
    <source>
        <dbReference type="ARBA" id="ARBA00022559"/>
    </source>
</evidence>
<dbReference type="InterPro" id="IPR036249">
    <property type="entry name" value="Thioredoxin-like_sf"/>
</dbReference>
<dbReference type="CDD" id="cd00340">
    <property type="entry name" value="GSH_Peroxidase"/>
    <property type="match status" value="1"/>
</dbReference>
<evidence type="ECO:0000313" key="7">
    <source>
        <dbReference type="EMBL" id="KGE13019.1"/>
    </source>
</evidence>
<evidence type="ECO:0000313" key="8">
    <source>
        <dbReference type="Proteomes" id="UP000031802"/>
    </source>
</evidence>
<comment type="similarity">
    <text evidence="1 5">Belongs to the glutathione peroxidase family.</text>
</comment>
<accession>A0A0B8T5N5</accession>
<dbReference type="PROSITE" id="PS51355">
    <property type="entry name" value="GLUTATHIONE_PEROXID_3"/>
    <property type="match status" value="1"/>
</dbReference>
<dbReference type="FunFam" id="3.40.30.10:FF:000010">
    <property type="entry name" value="Glutathione peroxidase"/>
    <property type="match status" value="1"/>
</dbReference>
<dbReference type="AlphaFoldDB" id="A0A0B8T5N5"/>
<dbReference type="PROSITE" id="PS51352">
    <property type="entry name" value="THIOREDOXIN_2"/>
    <property type="match status" value="1"/>
</dbReference>
<dbReference type="Proteomes" id="UP000031802">
    <property type="component" value="Unassembled WGS sequence"/>
</dbReference>
<dbReference type="Gene3D" id="3.40.30.10">
    <property type="entry name" value="Glutaredoxin"/>
    <property type="match status" value="1"/>
</dbReference>
<feature type="active site" evidence="4">
    <location>
        <position position="58"/>
    </location>
</feature>
<dbReference type="GO" id="GO:0034599">
    <property type="term" value="P:cellular response to oxidative stress"/>
    <property type="evidence" value="ECO:0007669"/>
    <property type="project" value="TreeGrafter"/>
</dbReference>
<feature type="domain" description="Thioredoxin" evidence="6">
    <location>
        <begin position="20"/>
        <end position="181"/>
    </location>
</feature>
<sequence length="182" mass="20487">MKISTKNIVYLIFTHFTMKEATSQSFYDLSAKSPAGREIAMEDFKGKVVLIVNTATRCGLAPQFEGLEDLYQQYKDQGLVVLGFPCDQFAGQEPESNADMEEACKVNHGVTFQLTEKCDVNGSHTHPVFKYLKGKLPGILGNRIKWNFTKFLVDRQGKPVKRFAPITKPEKIEKDIVSLLHA</sequence>
<dbReference type="PANTHER" id="PTHR11592">
    <property type="entry name" value="GLUTATHIONE PEROXIDASE"/>
    <property type="match status" value="1"/>
</dbReference>
<proteinExistence type="inferred from homology"/>
<comment type="caution">
    <text evidence="7">The sequence shown here is derived from an EMBL/GenBank/DDBJ whole genome shotgun (WGS) entry which is preliminary data.</text>
</comment>
<keyword evidence="3 5" id="KW-0560">Oxidoreductase</keyword>
<reference evidence="7 8" key="2">
    <citation type="journal article" date="2015" name="PLoS ONE">
        <title>Whole-Genome Optical Mapping and Finished Genome Sequence of Sphingobacterium deserti sp. nov., a New Species Isolated from the Western Desert of China.</title>
        <authorList>
            <person name="Teng C."/>
            <person name="Zhou Z."/>
            <person name="Molnar I."/>
            <person name="Li X."/>
            <person name="Tang R."/>
            <person name="Chen M."/>
            <person name="Wang L."/>
            <person name="Su S."/>
            <person name="Zhang W."/>
            <person name="Lin M."/>
        </authorList>
    </citation>
    <scope>NUCLEOTIDE SEQUENCE [LARGE SCALE GENOMIC DNA]</scope>
    <source>
        <strain evidence="8">ACCC05744</strain>
    </source>
</reference>
<dbReference type="SUPFAM" id="SSF52833">
    <property type="entry name" value="Thioredoxin-like"/>
    <property type="match status" value="1"/>
</dbReference>
<reference evidence="8" key="1">
    <citation type="submission" date="2014-04" db="EMBL/GenBank/DDBJ databases">
        <title>Whole-Genome optical mapping and complete genome sequence of Sphingobacterium deserti sp. nov., a new spaces isolated from desert in the west of China.</title>
        <authorList>
            <person name="Teng C."/>
            <person name="Zhou Z."/>
            <person name="Li X."/>
            <person name="Chen M."/>
            <person name="Lin M."/>
            <person name="Wang L."/>
            <person name="Su S."/>
            <person name="Zhang C."/>
            <person name="Zhang W."/>
        </authorList>
    </citation>
    <scope>NUCLEOTIDE SEQUENCE [LARGE SCALE GENOMIC DNA]</scope>
    <source>
        <strain evidence="8">ACCC05744</strain>
    </source>
</reference>
<dbReference type="PIRSF" id="PIRSF000303">
    <property type="entry name" value="Glutathion_perox"/>
    <property type="match status" value="1"/>
</dbReference>
<protein>
    <recommendedName>
        <fullName evidence="5">Glutathione peroxidase</fullName>
    </recommendedName>
</protein>
<name>A0A0B8T5N5_9SPHI</name>
<dbReference type="InterPro" id="IPR000889">
    <property type="entry name" value="Glutathione_peroxidase"/>
</dbReference>
<dbReference type="GO" id="GO:0004601">
    <property type="term" value="F:peroxidase activity"/>
    <property type="evidence" value="ECO:0007669"/>
    <property type="project" value="UniProtKB-KW"/>
</dbReference>
<dbReference type="PANTHER" id="PTHR11592:SF78">
    <property type="entry name" value="GLUTATHIONE PEROXIDASE"/>
    <property type="match status" value="1"/>
</dbReference>
<evidence type="ECO:0000256" key="5">
    <source>
        <dbReference type="RuleBase" id="RU000499"/>
    </source>
</evidence>
<keyword evidence="2 5" id="KW-0575">Peroxidase</keyword>